<keyword evidence="6 8" id="KW-0234">DNA repair</keyword>
<comment type="similarity">
    <text evidence="2 8">Belongs to the TFB5 family.</text>
</comment>
<comment type="subcellular location">
    <subcellularLocation>
        <location evidence="1 8">Nucleus</location>
    </subcellularLocation>
</comment>
<evidence type="ECO:0000256" key="7">
    <source>
        <dbReference type="ARBA" id="ARBA00023242"/>
    </source>
</evidence>
<proteinExistence type="inferred from homology"/>
<comment type="function">
    <text evidence="8">In NER, TFIIH acts by opening DNA around the lesion to allow the excision of the damaged oligonucleotide and its replacement by a new DNA fragment. In transcription, TFIIH has an essential role in transcription initiation. When the pre-initiation complex (PIC) has been established, TFIIH is required for promoter opening and promoter escape.</text>
</comment>
<organism evidence="9 10">
    <name type="scientific">Sphagnum troendelagicum</name>
    <dbReference type="NCBI Taxonomy" id="128251"/>
    <lineage>
        <taxon>Eukaryota</taxon>
        <taxon>Viridiplantae</taxon>
        <taxon>Streptophyta</taxon>
        <taxon>Embryophyta</taxon>
        <taxon>Bryophyta</taxon>
        <taxon>Sphagnophytina</taxon>
        <taxon>Sphagnopsida</taxon>
        <taxon>Sphagnales</taxon>
        <taxon>Sphagnaceae</taxon>
        <taxon>Sphagnum</taxon>
    </lineage>
</organism>
<keyword evidence="7 8" id="KW-0539">Nucleus</keyword>
<name>A0ABP0TBK9_9BRYO</name>
<dbReference type="Gene3D" id="3.30.70.1220">
    <property type="entry name" value="TFB5-like"/>
    <property type="match status" value="1"/>
</dbReference>
<evidence type="ECO:0000256" key="2">
    <source>
        <dbReference type="ARBA" id="ARBA00007470"/>
    </source>
</evidence>
<dbReference type="SMART" id="SM01395">
    <property type="entry name" value="Tbf5"/>
    <property type="match status" value="1"/>
</dbReference>
<evidence type="ECO:0000313" key="10">
    <source>
        <dbReference type="Proteomes" id="UP001497512"/>
    </source>
</evidence>
<dbReference type="EMBL" id="OZ019893">
    <property type="protein sequence ID" value="CAK9191321.1"/>
    <property type="molecule type" value="Genomic_DNA"/>
</dbReference>
<evidence type="ECO:0000256" key="5">
    <source>
        <dbReference type="ARBA" id="ARBA00023163"/>
    </source>
</evidence>
<keyword evidence="10" id="KW-1185">Reference proteome</keyword>
<keyword evidence="3 8" id="KW-0227">DNA damage</keyword>
<evidence type="ECO:0000256" key="4">
    <source>
        <dbReference type="ARBA" id="ARBA00023015"/>
    </source>
</evidence>
<evidence type="ECO:0000256" key="6">
    <source>
        <dbReference type="ARBA" id="ARBA00023204"/>
    </source>
</evidence>
<comment type="subunit">
    <text evidence="8">Component of the 7-subunit TFIIH core complex.</text>
</comment>
<dbReference type="PANTHER" id="PTHR28580">
    <property type="entry name" value="GENERAL TRANSCRIPTION FACTOR IIH SUBUNIT 5"/>
    <property type="match status" value="1"/>
</dbReference>
<dbReference type="Pfam" id="PF06331">
    <property type="entry name" value="Tfb5"/>
    <property type="match status" value="1"/>
</dbReference>
<dbReference type="Proteomes" id="UP001497512">
    <property type="component" value="Chromosome 1"/>
</dbReference>
<sequence length="70" mass="8142">MVNAIKGILISCDIPMAQFIVNLNESMPNAHKFIVYMLDDTHIYVQPNVGEMLTKRLQEFRDQNTYEKPL</sequence>
<evidence type="ECO:0000313" key="9">
    <source>
        <dbReference type="EMBL" id="CAK9191321.1"/>
    </source>
</evidence>
<dbReference type="InterPro" id="IPR035935">
    <property type="entry name" value="TFB5-like_sf"/>
</dbReference>
<dbReference type="InterPro" id="IPR009400">
    <property type="entry name" value="TFIIH_TTDA/Tfb5"/>
</dbReference>
<protein>
    <recommendedName>
        <fullName evidence="8">General transcription and DNA repair factor IIH subunit TFB5</fullName>
    </recommendedName>
</protein>
<dbReference type="SUPFAM" id="SSF142897">
    <property type="entry name" value="TFB5-like"/>
    <property type="match status" value="1"/>
</dbReference>
<dbReference type="PANTHER" id="PTHR28580:SF1">
    <property type="entry name" value="GENERAL TRANSCRIPTION FACTOR IIH SUBUNIT 5"/>
    <property type="match status" value="1"/>
</dbReference>
<evidence type="ECO:0000256" key="8">
    <source>
        <dbReference type="RuleBase" id="RU368032"/>
    </source>
</evidence>
<accession>A0ABP0TBK9</accession>
<evidence type="ECO:0000256" key="3">
    <source>
        <dbReference type="ARBA" id="ARBA00022763"/>
    </source>
</evidence>
<gene>
    <name evidence="9" type="ORF">CSSPTR1EN2_LOCUS1332</name>
</gene>
<evidence type="ECO:0000256" key="1">
    <source>
        <dbReference type="ARBA" id="ARBA00004123"/>
    </source>
</evidence>
<reference evidence="9 10" key="1">
    <citation type="submission" date="2024-02" db="EMBL/GenBank/DDBJ databases">
        <authorList>
            <consortium name="ELIXIR-Norway"/>
            <consortium name="Elixir Norway"/>
        </authorList>
    </citation>
    <scope>NUCLEOTIDE SEQUENCE [LARGE SCALE GENOMIC DNA]</scope>
</reference>
<keyword evidence="5 8" id="KW-0804">Transcription</keyword>
<keyword evidence="4 8" id="KW-0805">Transcription regulation</keyword>